<sequence length="76" mass="8632">MISIKVTRIILSLSPFFPLCIHSGDLAGRCCWSMCARIDVRIDVCSCVWFGRIRSTLNLVTLYLDINSLTKIKQLL</sequence>
<evidence type="ECO:0008006" key="4">
    <source>
        <dbReference type="Google" id="ProtNLM"/>
    </source>
</evidence>
<name>A0ABR3BJ58_PHYBL</name>
<dbReference type="Proteomes" id="UP001448207">
    <property type="component" value="Unassembled WGS sequence"/>
</dbReference>
<accession>A0ABR3BJ58</accession>
<keyword evidence="1" id="KW-0732">Signal</keyword>
<keyword evidence="3" id="KW-1185">Reference proteome</keyword>
<feature type="chain" id="PRO_5046499077" description="Secreted protein" evidence="1">
    <location>
        <begin position="24"/>
        <end position="76"/>
    </location>
</feature>
<evidence type="ECO:0000256" key="1">
    <source>
        <dbReference type="SAM" id="SignalP"/>
    </source>
</evidence>
<gene>
    <name evidence="2" type="ORF">J3Q64DRAFT_1713897</name>
</gene>
<protein>
    <recommendedName>
        <fullName evidence="4">Secreted protein</fullName>
    </recommendedName>
</protein>
<evidence type="ECO:0000313" key="2">
    <source>
        <dbReference type="EMBL" id="KAL0097585.1"/>
    </source>
</evidence>
<proteinExistence type="predicted"/>
<organism evidence="2 3">
    <name type="scientific">Phycomyces blakesleeanus</name>
    <dbReference type="NCBI Taxonomy" id="4837"/>
    <lineage>
        <taxon>Eukaryota</taxon>
        <taxon>Fungi</taxon>
        <taxon>Fungi incertae sedis</taxon>
        <taxon>Mucoromycota</taxon>
        <taxon>Mucoromycotina</taxon>
        <taxon>Mucoromycetes</taxon>
        <taxon>Mucorales</taxon>
        <taxon>Phycomycetaceae</taxon>
        <taxon>Phycomyces</taxon>
    </lineage>
</organism>
<dbReference type="EMBL" id="JBCLYO010000001">
    <property type="protein sequence ID" value="KAL0097585.1"/>
    <property type="molecule type" value="Genomic_DNA"/>
</dbReference>
<comment type="caution">
    <text evidence="2">The sequence shown here is derived from an EMBL/GenBank/DDBJ whole genome shotgun (WGS) entry which is preliminary data.</text>
</comment>
<feature type="signal peptide" evidence="1">
    <location>
        <begin position="1"/>
        <end position="23"/>
    </location>
</feature>
<evidence type="ECO:0000313" key="3">
    <source>
        <dbReference type="Proteomes" id="UP001448207"/>
    </source>
</evidence>
<reference evidence="2 3" key="1">
    <citation type="submission" date="2024-04" db="EMBL/GenBank/DDBJ databases">
        <title>Symmetric and asymmetric DNA N6-adenine methylation regulates different biological responses in Mucorales.</title>
        <authorList>
            <consortium name="Lawrence Berkeley National Laboratory"/>
            <person name="Lax C."/>
            <person name="Mondo S.J."/>
            <person name="Osorio-Concepcion M."/>
            <person name="Muszewska A."/>
            <person name="Corrochano-Luque M."/>
            <person name="Gutierrez G."/>
            <person name="Riley R."/>
            <person name="Lipzen A."/>
            <person name="Guo J."/>
            <person name="Hundley H."/>
            <person name="Amirebrahimi M."/>
            <person name="Ng V."/>
            <person name="Lorenzo-Gutierrez D."/>
            <person name="Binder U."/>
            <person name="Yang J."/>
            <person name="Song Y."/>
            <person name="Canovas D."/>
            <person name="Navarro E."/>
            <person name="Freitag M."/>
            <person name="Gabaldon T."/>
            <person name="Grigoriev I.V."/>
            <person name="Corrochano L.M."/>
            <person name="Nicolas F.E."/>
            <person name="Garre V."/>
        </authorList>
    </citation>
    <scope>NUCLEOTIDE SEQUENCE [LARGE SCALE GENOMIC DNA]</scope>
    <source>
        <strain evidence="2 3">L51</strain>
    </source>
</reference>